<dbReference type="OrthoDB" id="18944at10239"/>
<evidence type="ECO:0000259" key="1">
    <source>
        <dbReference type="Pfam" id="PF00462"/>
    </source>
</evidence>
<dbReference type="Gene3D" id="3.40.30.10">
    <property type="entry name" value="Glutaredoxin"/>
    <property type="match status" value="1"/>
</dbReference>
<dbReference type="InterPro" id="IPR002109">
    <property type="entry name" value="Glutaredoxin"/>
</dbReference>
<sequence length="79" mass="8673">MVKVTVYSKNGCGGCSFVKNMLKGEGIEFTEHNIDNEPSARDYLVSKSVTSLPYVETSTGISFTGVQMGKIKEIKNSYK</sequence>
<organism evidence="2 3">
    <name type="scientific">Enterococcus phage EFDG1</name>
    <dbReference type="NCBI Taxonomy" id="1597976"/>
    <lineage>
        <taxon>Viruses</taxon>
        <taxon>Duplodnaviria</taxon>
        <taxon>Heunggongvirae</taxon>
        <taxon>Uroviricota</taxon>
        <taxon>Caudoviricetes</taxon>
        <taxon>Herelleviridae</taxon>
        <taxon>Brockvirinae</taxon>
        <taxon>Schiekvirus</taxon>
        <taxon>Schiekvirus EFDG1</taxon>
    </lineage>
</organism>
<dbReference type="PROSITE" id="PS51354">
    <property type="entry name" value="GLUTAREDOXIN_2"/>
    <property type="match status" value="1"/>
</dbReference>
<name>A0A0C5K939_9CAUD</name>
<dbReference type="CDD" id="cd02976">
    <property type="entry name" value="NrdH"/>
    <property type="match status" value="1"/>
</dbReference>
<dbReference type="SUPFAM" id="SSF52833">
    <property type="entry name" value="Thioredoxin-like"/>
    <property type="match status" value="1"/>
</dbReference>
<reference evidence="2 3" key="1">
    <citation type="journal article" date="2015" name="Appl. Environ. Microbiol.">
        <title>Targeting Enterococcus faecalis Biofilms with Phage Therapy.</title>
        <authorList>
            <person name="Khalifa L."/>
            <person name="Brosh Y."/>
            <person name="Gelman D."/>
            <person name="Coppenhagen-Glazer S."/>
            <person name="Beyth S."/>
            <person name="Poradosu-Cohen R."/>
            <person name="Que Y.A."/>
            <person name="Beyth N."/>
            <person name="Hazan R."/>
        </authorList>
    </citation>
    <scope>NUCLEOTIDE SEQUENCE [LARGE SCALE GENOMIC DNA]</scope>
</reference>
<keyword evidence="3" id="KW-1185">Reference proteome</keyword>
<dbReference type="InterPro" id="IPR036249">
    <property type="entry name" value="Thioredoxin-like_sf"/>
</dbReference>
<dbReference type="EMBL" id="KP339049">
    <property type="protein sequence ID" value="AJP61391.1"/>
    <property type="molecule type" value="Genomic_DNA"/>
</dbReference>
<dbReference type="Pfam" id="PF00462">
    <property type="entry name" value="Glutaredoxin"/>
    <property type="match status" value="1"/>
</dbReference>
<evidence type="ECO:0000313" key="2">
    <source>
        <dbReference type="EMBL" id="AJP61391.1"/>
    </source>
</evidence>
<dbReference type="RefSeq" id="YP_009218285.1">
    <property type="nucleotide sequence ID" value="NC_029009.1"/>
</dbReference>
<feature type="domain" description="Glutaredoxin" evidence="1">
    <location>
        <begin position="4"/>
        <end position="53"/>
    </location>
</feature>
<dbReference type="GeneID" id="26644403"/>
<accession>A0A0C5K939</accession>
<protein>
    <submittedName>
        <fullName evidence="2">Glutaredoxin-like protein</fullName>
    </submittedName>
</protein>
<proteinExistence type="predicted"/>
<evidence type="ECO:0000313" key="3">
    <source>
        <dbReference type="Proteomes" id="UP000032402"/>
    </source>
</evidence>
<dbReference type="Proteomes" id="UP000032402">
    <property type="component" value="Segment"/>
</dbReference>
<dbReference type="KEGG" id="vg:26644403"/>